<name>A0ACC2U1W5_9FUNG</name>
<reference evidence="1" key="1">
    <citation type="submission" date="2022-04" db="EMBL/GenBank/DDBJ databases">
        <title>Genome of the entomopathogenic fungus Entomophthora muscae.</title>
        <authorList>
            <person name="Elya C."/>
            <person name="Lovett B.R."/>
            <person name="Lee E."/>
            <person name="Macias A.M."/>
            <person name="Hajek A.E."/>
            <person name="De Bivort B.L."/>
            <person name="Kasson M.T."/>
            <person name="De Fine Licht H.H."/>
            <person name="Stajich J.E."/>
        </authorList>
    </citation>
    <scope>NUCLEOTIDE SEQUENCE</scope>
    <source>
        <strain evidence="1">Berkeley</strain>
    </source>
</reference>
<evidence type="ECO:0000313" key="1">
    <source>
        <dbReference type="EMBL" id="KAJ9080823.1"/>
    </source>
</evidence>
<proteinExistence type="predicted"/>
<accession>A0ACC2U1W5</accession>
<organism evidence="1 2">
    <name type="scientific">Entomophthora muscae</name>
    <dbReference type="NCBI Taxonomy" id="34485"/>
    <lineage>
        <taxon>Eukaryota</taxon>
        <taxon>Fungi</taxon>
        <taxon>Fungi incertae sedis</taxon>
        <taxon>Zoopagomycota</taxon>
        <taxon>Entomophthoromycotina</taxon>
        <taxon>Entomophthoromycetes</taxon>
        <taxon>Entomophthorales</taxon>
        <taxon>Entomophthoraceae</taxon>
        <taxon>Entomophthora</taxon>
    </lineage>
</organism>
<keyword evidence="2" id="KW-1185">Reference proteome</keyword>
<dbReference type="Proteomes" id="UP001165960">
    <property type="component" value="Unassembled WGS sequence"/>
</dbReference>
<evidence type="ECO:0000313" key="2">
    <source>
        <dbReference type="Proteomes" id="UP001165960"/>
    </source>
</evidence>
<comment type="caution">
    <text evidence="1">The sequence shown here is derived from an EMBL/GenBank/DDBJ whole genome shotgun (WGS) entry which is preliminary data.</text>
</comment>
<protein>
    <submittedName>
        <fullName evidence="1">Uncharacterized protein</fullName>
    </submittedName>
</protein>
<dbReference type="EMBL" id="QTSX02001519">
    <property type="protein sequence ID" value="KAJ9080823.1"/>
    <property type="molecule type" value="Genomic_DNA"/>
</dbReference>
<gene>
    <name evidence="1" type="ORF">DSO57_1020808</name>
</gene>
<sequence length="289" mass="32161">MYSRSENMSSRTSCNLWESHGVDNALETALEDDFPQDYLDEIMSVPQTSQPSASCDTSPLSSVLDWTDHPATLNIFHVLDIFSEVTGKQGIKLRLLGSKARLTFESKETAQTALSIFNAKNLPGTMEYYQDTESDPKGLTASRGSIFKPQAPPSPKLVQDTSLDPFGSQKVNDYSYTNESIELSAQDPVSHAEIKNCVKITNYPINHSLANFFKFIDSSNPKIFSSWAFVTPTVLYIKTESPNQALLLKELYNQKNISGRLTITAHPKGLDFICSSSTMLSVNFIKDIY</sequence>